<dbReference type="InterPro" id="IPR018060">
    <property type="entry name" value="HTH_AraC"/>
</dbReference>
<gene>
    <name evidence="5" type="ORF">GJU39_20925</name>
</gene>
<name>A0A7K0G6C5_9SPHI</name>
<dbReference type="SUPFAM" id="SSF46689">
    <property type="entry name" value="Homeodomain-like"/>
    <property type="match status" value="1"/>
</dbReference>
<keyword evidence="1" id="KW-0805">Transcription regulation</keyword>
<dbReference type="GO" id="GO:0003700">
    <property type="term" value="F:DNA-binding transcription factor activity"/>
    <property type="evidence" value="ECO:0007669"/>
    <property type="project" value="InterPro"/>
</dbReference>
<evidence type="ECO:0000259" key="4">
    <source>
        <dbReference type="PROSITE" id="PS01124"/>
    </source>
</evidence>
<organism evidence="5 6">
    <name type="scientific">Pedobacter petrophilus</name>
    <dbReference type="NCBI Taxonomy" id="1908241"/>
    <lineage>
        <taxon>Bacteria</taxon>
        <taxon>Pseudomonadati</taxon>
        <taxon>Bacteroidota</taxon>
        <taxon>Sphingobacteriia</taxon>
        <taxon>Sphingobacteriales</taxon>
        <taxon>Sphingobacteriaceae</taxon>
        <taxon>Pedobacter</taxon>
    </lineage>
</organism>
<accession>A0A7K0G6C5</accession>
<dbReference type="GO" id="GO:0043565">
    <property type="term" value="F:sequence-specific DNA binding"/>
    <property type="evidence" value="ECO:0007669"/>
    <property type="project" value="InterPro"/>
</dbReference>
<proteinExistence type="predicted"/>
<evidence type="ECO:0000313" key="6">
    <source>
        <dbReference type="Proteomes" id="UP000487757"/>
    </source>
</evidence>
<keyword evidence="2" id="KW-0238">DNA-binding</keyword>
<dbReference type="PANTHER" id="PTHR43280">
    <property type="entry name" value="ARAC-FAMILY TRANSCRIPTIONAL REGULATOR"/>
    <property type="match status" value="1"/>
</dbReference>
<dbReference type="AlphaFoldDB" id="A0A7K0G6C5"/>
<dbReference type="PROSITE" id="PS01124">
    <property type="entry name" value="HTH_ARAC_FAMILY_2"/>
    <property type="match status" value="1"/>
</dbReference>
<evidence type="ECO:0000313" key="5">
    <source>
        <dbReference type="EMBL" id="MRX78546.1"/>
    </source>
</evidence>
<reference evidence="5 6" key="1">
    <citation type="submission" date="2019-11" db="EMBL/GenBank/DDBJ databases">
        <title>Pedobacter petrophilus genome.</title>
        <authorList>
            <person name="Feldbauer M.J."/>
            <person name="Newman J.D."/>
        </authorList>
    </citation>
    <scope>NUCLEOTIDE SEQUENCE [LARGE SCALE GENOMIC DNA]</scope>
    <source>
        <strain evidence="5 6">LMG 29686</strain>
    </source>
</reference>
<dbReference type="InterPro" id="IPR009057">
    <property type="entry name" value="Homeodomain-like_sf"/>
</dbReference>
<dbReference type="OrthoDB" id="2585681at2"/>
<protein>
    <submittedName>
        <fullName evidence="5">Helix-turn-helix domain-containing protein</fullName>
    </submittedName>
</protein>
<dbReference type="EMBL" id="WKKH01000058">
    <property type="protein sequence ID" value="MRX78546.1"/>
    <property type="molecule type" value="Genomic_DNA"/>
</dbReference>
<evidence type="ECO:0000256" key="2">
    <source>
        <dbReference type="ARBA" id="ARBA00023125"/>
    </source>
</evidence>
<sequence>MNNILPKYQLDYPIDQNDFSFMESEELFKFLAINHEPHSHDYFILSFLYSGSVLHLADFESDRVSAPAILLLDIDRVHTHPTVNGRIKSVSFSQKLISDRGSVFFSKLNELFSRSSIKISVDELGQIDSILCLMQKHNISNLSGLAIIRSLLDVLVVYCTMLSEHYPTMEIPTNNVYADFRKLLKSQFTEHHEVTFYADQLNITTTVLNQQVKQFTGKSPKQLIDEHLLIEAKRLLYWSKITSRELSWKLGFETDSYFNRFFKKYTGTTPKEYQKNSIAEQSY</sequence>
<feature type="domain" description="HTH araC/xylS-type" evidence="4">
    <location>
        <begin position="178"/>
        <end position="276"/>
    </location>
</feature>
<evidence type="ECO:0000256" key="1">
    <source>
        <dbReference type="ARBA" id="ARBA00023015"/>
    </source>
</evidence>
<dbReference type="Proteomes" id="UP000487757">
    <property type="component" value="Unassembled WGS sequence"/>
</dbReference>
<dbReference type="PANTHER" id="PTHR43280:SF32">
    <property type="entry name" value="TRANSCRIPTIONAL REGULATORY PROTEIN"/>
    <property type="match status" value="1"/>
</dbReference>
<comment type="caution">
    <text evidence="5">The sequence shown here is derived from an EMBL/GenBank/DDBJ whole genome shotgun (WGS) entry which is preliminary data.</text>
</comment>
<keyword evidence="6" id="KW-1185">Reference proteome</keyword>
<keyword evidence="3" id="KW-0804">Transcription</keyword>
<dbReference type="RefSeq" id="WP_154282950.1">
    <property type="nucleotide sequence ID" value="NZ_JBHUJQ010000001.1"/>
</dbReference>
<dbReference type="SMART" id="SM00342">
    <property type="entry name" value="HTH_ARAC"/>
    <property type="match status" value="1"/>
</dbReference>
<dbReference type="Pfam" id="PF12833">
    <property type="entry name" value="HTH_18"/>
    <property type="match status" value="1"/>
</dbReference>
<evidence type="ECO:0000256" key="3">
    <source>
        <dbReference type="ARBA" id="ARBA00023163"/>
    </source>
</evidence>
<dbReference type="Gene3D" id="1.10.10.60">
    <property type="entry name" value="Homeodomain-like"/>
    <property type="match status" value="1"/>
</dbReference>